<protein>
    <submittedName>
        <fullName evidence="4">Gfo/Idh/MocA family protein</fullName>
    </submittedName>
</protein>
<name>A0ABV8X8M1_9GAMM</name>
<keyword evidence="5" id="KW-1185">Reference proteome</keyword>
<evidence type="ECO:0000256" key="1">
    <source>
        <dbReference type="SAM" id="MobiDB-lite"/>
    </source>
</evidence>
<feature type="compositionally biased region" description="Basic and acidic residues" evidence="1">
    <location>
        <begin position="386"/>
        <end position="396"/>
    </location>
</feature>
<dbReference type="SUPFAM" id="SSF55347">
    <property type="entry name" value="Glyceraldehyde-3-phosphate dehydrogenase-like, C-terminal domain"/>
    <property type="match status" value="1"/>
</dbReference>
<dbReference type="Proteomes" id="UP001596015">
    <property type="component" value="Unassembled WGS sequence"/>
</dbReference>
<dbReference type="RefSeq" id="WP_246942706.1">
    <property type="nucleotide sequence ID" value="NZ_JAKGAK010000034.1"/>
</dbReference>
<feature type="domain" description="Gfo/Idh/MocA-like oxidoreductase N-terminal" evidence="2">
    <location>
        <begin position="9"/>
        <end position="129"/>
    </location>
</feature>
<dbReference type="SUPFAM" id="SSF51735">
    <property type="entry name" value="NAD(P)-binding Rossmann-fold domains"/>
    <property type="match status" value="1"/>
</dbReference>
<organism evidence="4 5">
    <name type="scientific">Chromohalobacter beijerinckii</name>
    <dbReference type="NCBI Taxonomy" id="86179"/>
    <lineage>
        <taxon>Bacteria</taxon>
        <taxon>Pseudomonadati</taxon>
        <taxon>Pseudomonadota</taxon>
        <taxon>Gammaproteobacteria</taxon>
        <taxon>Oceanospirillales</taxon>
        <taxon>Halomonadaceae</taxon>
        <taxon>Chromohalobacter</taxon>
    </lineage>
</organism>
<dbReference type="InterPro" id="IPR036291">
    <property type="entry name" value="NAD(P)-bd_dom_sf"/>
</dbReference>
<evidence type="ECO:0000313" key="5">
    <source>
        <dbReference type="Proteomes" id="UP001596015"/>
    </source>
</evidence>
<comment type="caution">
    <text evidence="4">The sequence shown here is derived from an EMBL/GenBank/DDBJ whole genome shotgun (WGS) entry which is preliminary data.</text>
</comment>
<dbReference type="InterPro" id="IPR051317">
    <property type="entry name" value="Gfo/Idh/MocA_oxidoreduct"/>
</dbReference>
<evidence type="ECO:0000313" key="4">
    <source>
        <dbReference type="EMBL" id="MFC4414828.1"/>
    </source>
</evidence>
<feature type="region of interest" description="Disordered" evidence="1">
    <location>
        <begin position="377"/>
        <end position="396"/>
    </location>
</feature>
<gene>
    <name evidence="4" type="ORF">ACFO0E_00140</name>
</gene>
<dbReference type="InterPro" id="IPR055170">
    <property type="entry name" value="GFO_IDH_MocA-like_dom"/>
</dbReference>
<dbReference type="InterPro" id="IPR000683">
    <property type="entry name" value="Gfo/Idh/MocA-like_OxRdtase_N"/>
</dbReference>
<evidence type="ECO:0000259" key="3">
    <source>
        <dbReference type="Pfam" id="PF22725"/>
    </source>
</evidence>
<dbReference type="PANTHER" id="PTHR43708:SF3">
    <property type="entry name" value="OXIDOREDUCTASE"/>
    <property type="match status" value="1"/>
</dbReference>
<dbReference type="Pfam" id="PF22725">
    <property type="entry name" value="GFO_IDH_MocA_C3"/>
    <property type="match status" value="1"/>
</dbReference>
<dbReference type="Gene3D" id="3.40.50.720">
    <property type="entry name" value="NAD(P)-binding Rossmann-like Domain"/>
    <property type="match status" value="1"/>
</dbReference>
<evidence type="ECO:0000259" key="2">
    <source>
        <dbReference type="Pfam" id="PF01408"/>
    </source>
</evidence>
<dbReference type="PANTHER" id="PTHR43708">
    <property type="entry name" value="CONSERVED EXPRESSED OXIDOREDUCTASE (EUROFUNG)"/>
    <property type="match status" value="1"/>
</dbReference>
<dbReference type="Gene3D" id="3.30.360.10">
    <property type="entry name" value="Dihydrodipicolinate Reductase, domain 2"/>
    <property type="match status" value="1"/>
</dbReference>
<proteinExistence type="predicted"/>
<dbReference type="Pfam" id="PF01408">
    <property type="entry name" value="GFO_IDH_MocA"/>
    <property type="match status" value="1"/>
</dbReference>
<sequence length="396" mass="42940">MTTAKRRVRMGMIGGGEGAFIGRVHRLAAALDGELELVCASFSRDPGNNARTGEACGLSAQRLYPDWQSLIDGERRLPDDQRMDVLVVVTPNHLHVPISQAALEAGFHVFCEKPAATTLEEARQLAATLDVGTSLYGLAHTYLGYPMVWQARRLVRDGELGRLRKIHVEYPQGWLSTNLEGTGNKQAGWRTDPAIAGASGCMADIGTHAFGLAEFISGHHVTELCAALGTHGEQRRLDDDGDALFQTAEGASGTLMASQVCTGEENALKIRLYGDRGALEWQQMEPNTLVHRRLDEPMRVLRAGIDQPGLAPEALERLRLPGGHPEGYLEALANLYRDFADAVRRGEHGAAAGVPGMEEGLRGMAFIEALLKSQAGTSKWTSLEDTSQRHDAETTT</sequence>
<reference evidence="5" key="1">
    <citation type="journal article" date="2019" name="Int. J. Syst. Evol. Microbiol.">
        <title>The Global Catalogue of Microorganisms (GCM) 10K type strain sequencing project: providing services to taxonomists for standard genome sequencing and annotation.</title>
        <authorList>
            <consortium name="The Broad Institute Genomics Platform"/>
            <consortium name="The Broad Institute Genome Sequencing Center for Infectious Disease"/>
            <person name="Wu L."/>
            <person name="Ma J."/>
        </authorList>
    </citation>
    <scope>NUCLEOTIDE SEQUENCE [LARGE SCALE GENOMIC DNA]</scope>
    <source>
        <strain evidence="5">CCUG 49679</strain>
    </source>
</reference>
<accession>A0ABV8X8M1</accession>
<dbReference type="EMBL" id="JBHSEO010000004">
    <property type="protein sequence ID" value="MFC4414828.1"/>
    <property type="molecule type" value="Genomic_DNA"/>
</dbReference>
<feature type="domain" description="GFO/IDH/MocA-like oxidoreductase" evidence="3">
    <location>
        <begin position="150"/>
        <end position="280"/>
    </location>
</feature>